<reference evidence="10 11" key="1">
    <citation type="submission" date="2019-10" db="EMBL/GenBank/DDBJ databases">
        <title>Genome Sequences from Six Type Strain Members of the Archaeal Family Sulfolobaceae: Acidianus ambivalens, Acidianus infernus, Metallosphaera prunae, Stygiolobus azoricus, Sulfolobus metallicus, and Sulfurisphaera ohwakuensis.</title>
        <authorList>
            <person name="Counts J.A."/>
            <person name="Kelly R.M."/>
        </authorList>
    </citation>
    <scope>NUCLEOTIDE SEQUENCE [LARGE SCALE GENOMIC DNA]</scope>
    <source>
        <strain evidence="10 11">FC6</strain>
    </source>
</reference>
<dbReference type="InterPro" id="IPR006312">
    <property type="entry name" value="TatA/E"/>
</dbReference>
<evidence type="ECO:0000256" key="9">
    <source>
        <dbReference type="SAM" id="Coils"/>
    </source>
</evidence>
<keyword evidence="7" id="KW-0811">Translocation</keyword>
<keyword evidence="2" id="KW-0813">Transport</keyword>
<dbReference type="KEGG" id="sazo:D1868_01155"/>
<evidence type="ECO:0000313" key="11">
    <source>
        <dbReference type="Proteomes" id="UP000423396"/>
    </source>
</evidence>
<name>A0A650CLQ7_9CREN</name>
<comment type="subcellular location">
    <subcellularLocation>
        <location evidence="1">Cell membrane</location>
        <topology evidence="1">Single-pass membrane protein</topology>
    </subcellularLocation>
</comment>
<dbReference type="InterPro" id="IPR003369">
    <property type="entry name" value="TatA/B/E"/>
</dbReference>
<evidence type="ECO:0000256" key="1">
    <source>
        <dbReference type="ARBA" id="ARBA00004162"/>
    </source>
</evidence>
<protein>
    <submittedName>
        <fullName evidence="10">Twin-arginine translocase TatA/TatE family subunit</fullName>
    </submittedName>
</protein>
<dbReference type="GO" id="GO:0005886">
    <property type="term" value="C:plasma membrane"/>
    <property type="evidence" value="ECO:0007669"/>
    <property type="project" value="UniProtKB-SubCell"/>
</dbReference>
<proteinExistence type="predicted"/>
<dbReference type="NCBIfam" id="TIGR01411">
    <property type="entry name" value="tatAE"/>
    <property type="match status" value="1"/>
</dbReference>
<evidence type="ECO:0000256" key="2">
    <source>
        <dbReference type="ARBA" id="ARBA00022448"/>
    </source>
</evidence>
<evidence type="ECO:0000256" key="8">
    <source>
        <dbReference type="ARBA" id="ARBA00023136"/>
    </source>
</evidence>
<dbReference type="AlphaFoldDB" id="A0A650CLQ7"/>
<dbReference type="Pfam" id="PF02416">
    <property type="entry name" value="TatA_B_E"/>
    <property type="match status" value="1"/>
</dbReference>
<dbReference type="PANTHER" id="PTHR42982">
    <property type="entry name" value="SEC-INDEPENDENT PROTEIN TRANSLOCASE PROTEIN TATA"/>
    <property type="match status" value="1"/>
</dbReference>
<evidence type="ECO:0000256" key="5">
    <source>
        <dbReference type="ARBA" id="ARBA00022927"/>
    </source>
</evidence>
<dbReference type="GO" id="GO:0043953">
    <property type="term" value="P:protein transport by the Tat complex"/>
    <property type="evidence" value="ECO:0007669"/>
    <property type="project" value="InterPro"/>
</dbReference>
<gene>
    <name evidence="10" type="primary">tatA</name>
    <name evidence="10" type="ORF">D1868_01155</name>
</gene>
<evidence type="ECO:0000256" key="3">
    <source>
        <dbReference type="ARBA" id="ARBA00022475"/>
    </source>
</evidence>
<dbReference type="Gene3D" id="1.20.5.3310">
    <property type="match status" value="1"/>
</dbReference>
<keyword evidence="3" id="KW-1003">Cell membrane</keyword>
<keyword evidence="8" id="KW-0472">Membrane</keyword>
<evidence type="ECO:0000256" key="7">
    <source>
        <dbReference type="ARBA" id="ARBA00023010"/>
    </source>
</evidence>
<evidence type="ECO:0000256" key="4">
    <source>
        <dbReference type="ARBA" id="ARBA00022692"/>
    </source>
</evidence>
<dbReference type="PANTHER" id="PTHR42982:SF1">
    <property type="entry name" value="SEC-INDEPENDENT PROTEIN TRANSLOCASE PROTEIN TATA"/>
    <property type="match status" value="1"/>
</dbReference>
<feature type="coiled-coil region" evidence="9">
    <location>
        <begin position="66"/>
        <end position="94"/>
    </location>
</feature>
<keyword evidence="6" id="KW-1133">Transmembrane helix</keyword>
<evidence type="ECO:0000256" key="6">
    <source>
        <dbReference type="ARBA" id="ARBA00022989"/>
    </source>
</evidence>
<dbReference type="GeneID" id="42797642"/>
<organism evidence="10 11">
    <name type="scientific">Stygiolobus azoricus</name>
    <dbReference type="NCBI Taxonomy" id="41675"/>
    <lineage>
        <taxon>Archaea</taxon>
        <taxon>Thermoproteota</taxon>
        <taxon>Thermoprotei</taxon>
        <taxon>Sulfolobales</taxon>
        <taxon>Sulfolobaceae</taxon>
        <taxon>Stygiolobus</taxon>
    </lineage>
</organism>
<dbReference type="RefSeq" id="WP_156004961.1">
    <property type="nucleotide sequence ID" value="NZ_CP045483.1"/>
</dbReference>
<accession>A0A650CLQ7</accession>
<sequence>MVGLAPSDLIILIIVAVILFAGASKIPEIFRSLGRATGEFKKGKMEAEMELMQMQQAQNQNFQQPQSSKEAELQRKIEELQKQLEELKKQQRQQNS</sequence>
<dbReference type="EMBL" id="CP045483">
    <property type="protein sequence ID" value="QGR18739.1"/>
    <property type="molecule type" value="Genomic_DNA"/>
</dbReference>
<keyword evidence="4" id="KW-0812">Transmembrane</keyword>
<keyword evidence="11" id="KW-1185">Reference proteome</keyword>
<evidence type="ECO:0000313" key="10">
    <source>
        <dbReference type="EMBL" id="QGR18739.1"/>
    </source>
</evidence>
<keyword evidence="5" id="KW-0653">Protein transport</keyword>
<keyword evidence="9" id="KW-0175">Coiled coil</keyword>
<dbReference type="Proteomes" id="UP000423396">
    <property type="component" value="Chromosome"/>
</dbReference>